<dbReference type="AlphaFoldDB" id="A0AAU7N1Z5"/>
<dbReference type="EMBL" id="CP157804">
    <property type="protein sequence ID" value="XBQ24595.1"/>
    <property type="molecule type" value="Genomic_DNA"/>
</dbReference>
<proteinExistence type="predicted"/>
<protein>
    <submittedName>
        <fullName evidence="1">GxxExxY protein</fullName>
    </submittedName>
</protein>
<dbReference type="KEGG" id="fld:ABNE31_06670"/>
<organism evidence="1">
    <name type="scientific">Flagellimonas sp. MMG031</name>
    <dbReference type="NCBI Taxonomy" id="3158549"/>
    <lineage>
        <taxon>Bacteria</taxon>
        <taxon>Pseudomonadati</taxon>
        <taxon>Bacteroidota</taxon>
        <taxon>Flavobacteriia</taxon>
        <taxon>Flavobacteriales</taxon>
        <taxon>Flavobacteriaceae</taxon>
        <taxon>Flagellimonas</taxon>
    </lineage>
</organism>
<dbReference type="InterPro" id="IPR026350">
    <property type="entry name" value="GxxExxY"/>
</dbReference>
<evidence type="ECO:0000313" key="1">
    <source>
        <dbReference type="EMBL" id="XBQ24595.1"/>
    </source>
</evidence>
<sequence>MSQIIYKNESYFLIGLCMDVHSELGKGFSEAVYCDALEIELKSNGVPFQKEVKFDIIYKGEKLMHHYYADYLVDGKIILELKAVEKITSGHIKQTLNYLAASKMKLGLIINFGEDSLTYKRVILQSN</sequence>
<dbReference type="RefSeq" id="WP_349352806.1">
    <property type="nucleotide sequence ID" value="NZ_CP157804.1"/>
</dbReference>
<name>A0AAU7N1Z5_9FLAO</name>
<reference evidence="1" key="1">
    <citation type="submission" date="2024-05" db="EMBL/GenBank/DDBJ databases">
        <title>Draft Genome Sequences of Flagellimonas sp. MMG031 and Marinobacter sp. MMG032 Isolated from the dinoflagellate Symbiodinium pilosum.</title>
        <authorList>
            <person name="Shikuma N.J."/>
            <person name="Farrell M.V."/>
        </authorList>
    </citation>
    <scope>NUCLEOTIDE SEQUENCE</scope>
    <source>
        <strain evidence="1">MMG031</strain>
    </source>
</reference>
<accession>A0AAU7N1Z5</accession>
<dbReference type="NCBIfam" id="TIGR04256">
    <property type="entry name" value="GxxExxY"/>
    <property type="match status" value="1"/>
</dbReference>
<gene>
    <name evidence="1" type="ORF">ABNE31_06670</name>
</gene>
<dbReference type="Pfam" id="PF13366">
    <property type="entry name" value="PDDEXK_3"/>
    <property type="match status" value="1"/>
</dbReference>